<feature type="compositionally biased region" description="Basic and acidic residues" evidence="1">
    <location>
        <begin position="27"/>
        <end position="50"/>
    </location>
</feature>
<organism evidence="2 3">
    <name type="scientific">Tanacetum coccineum</name>
    <dbReference type="NCBI Taxonomy" id="301880"/>
    <lineage>
        <taxon>Eukaryota</taxon>
        <taxon>Viridiplantae</taxon>
        <taxon>Streptophyta</taxon>
        <taxon>Embryophyta</taxon>
        <taxon>Tracheophyta</taxon>
        <taxon>Spermatophyta</taxon>
        <taxon>Magnoliopsida</taxon>
        <taxon>eudicotyledons</taxon>
        <taxon>Gunneridae</taxon>
        <taxon>Pentapetalae</taxon>
        <taxon>asterids</taxon>
        <taxon>campanulids</taxon>
        <taxon>Asterales</taxon>
        <taxon>Asteraceae</taxon>
        <taxon>Asteroideae</taxon>
        <taxon>Anthemideae</taxon>
        <taxon>Anthemidinae</taxon>
        <taxon>Tanacetum</taxon>
    </lineage>
</organism>
<name>A0ABQ5GJT4_9ASTR</name>
<accession>A0ABQ5GJT4</accession>
<evidence type="ECO:0000256" key="1">
    <source>
        <dbReference type="SAM" id="MobiDB-lite"/>
    </source>
</evidence>
<dbReference type="EMBL" id="BQNB010018578">
    <property type="protein sequence ID" value="GJT75943.1"/>
    <property type="molecule type" value="Genomic_DNA"/>
</dbReference>
<keyword evidence="3" id="KW-1185">Reference proteome</keyword>
<reference evidence="2" key="1">
    <citation type="journal article" date="2022" name="Int. J. Mol. Sci.">
        <title>Draft Genome of Tanacetum Coccineum: Genomic Comparison of Closely Related Tanacetum-Family Plants.</title>
        <authorList>
            <person name="Yamashiro T."/>
            <person name="Shiraishi A."/>
            <person name="Nakayama K."/>
            <person name="Satake H."/>
        </authorList>
    </citation>
    <scope>NUCLEOTIDE SEQUENCE</scope>
</reference>
<gene>
    <name evidence="2" type="ORF">Tco_1042668</name>
</gene>
<dbReference type="Proteomes" id="UP001151760">
    <property type="component" value="Unassembled WGS sequence"/>
</dbReference>
<comment type="caution">
    <text evidence="2">The sequence shown here is derived from an EMBL/GenBank/DDBJ whole genome shotgun (WGS) entry which is preliminary data.</text>
</comment>
<reference evidence="2" key="2">
    <citation type="submission" date="2022-01" db="EMBL/GenBank/DDBJ databases">
        <authorList>
            <person name="Yamashiro T."/>
            <person name="Shiraishi A."/>
            <person name="Satake H."/>
            <person name="Nakayama K."/>
        </authorList>
    </citation>
    <scope>NUCLEOTIDE SEQUENCE</scope>
</reference>
<feature type="region of interest" description="Disordered" evidence="1">
    <location>
        <begin position="26"/>
        <end position="51"/>
    </location>
</feature>
<proteinExistence type="predicted"/>
<evidence type="ECO:0000313" key="3">
    <source>
        <dbReference type="Proteomes" id="UP001151760"/>
    </source>
</evidence>
<evidence type="ECO:0000313" key="2">
    <source>
        <dbReference type="EMBL" id="GJT75943.1"/>
    </source>
</evidence>
<protein>
    <recommendedName>
        <fullName evidence="4">Reverse transcriptase domain-containing protein</fullName>
    </recommendedName>
</protein>
<sequence length="133" mass="15107">MPPKKTTTPMTDEAIRALISQGVADALAEHEANRSRNGDDSHDSVSDGRRRMQVARKIKKLEIKLWNLKVKGTDVLSYNQHFQELELMCGRMFPKESDEVEKYVGGLPDMNSGKCDGIQAKNNARCNRFWLQN</sequence>
<evidence type="ECO:0008006" key="4">
    <source>
        <dbReference type="Google" id="ProtNLM"/>
    </source>
</evidence>